<dbReference type="OrthoDB" id="2016230at2759"/>
<keyword evidence="3" id="KW-1185">Reference proteome</keyword>
<reference evidence="2 3" key="1">
    <citation type="submission" date="2018-07" db="EMBL/GenBank/DDBJ databases">
        <title>The complete nuclear genome of the prasinophyte Chloropicon primus (CCMP1205).</title>
        <authorList>
            <person name="Pombert J.-F."/>
            <person name="Otis C."/>
            <person name="Turmel M."/>
            <person name="Lemieux C."/>
        </authorList>
    </citation>
    <scope>NUCLEOTIDE SEQUENCE [LARGE SCALE GENOMIC DNA]</scope>
    <source>
        <strain evidence="2 3">CCMP1205</strain>
    </source>
</reference>
<accession>A0A5B8MKN8</accession>
<dbReference type="Proteomes" id="UP000316726">
    <property type="component" value="Chromosome 4"/>
</dbReference>
<evidence type="ECO:0008006" key="4">
    <source>
        <dbReference type="Google" id="ProtNLM"/>
    </source>
</evidence>
<name>A0A5B8MKN8_9CHLO</name>
<feature type="compositionally biased region" description="Basic and acidic residues" evidence="1">
    <location>
        <begin position="41"/>
        <end position="53"/>
    </location>
</feature>
<dbReference type="Pfam" id="PF05768">
    <property type="entry name" value="Glrx-like"/>
    <property type="match status" value="1"/>
</dbReference>
<proteinExistence type="predicted"/>
<dbReference type="SUPFAM" id="SSF52833">
    <property type="entry name" value="Thioredoxin-like"/>
    <property type="match status" value="1"/>
</dbReference>
<dbReference type="EMBL" id="CP031037">
    <property type="protein sequence ID" value="QDZ20265.1"/>
    <property type="molecule type" value="Genomic_DNA"/>
</dbReference>
<dbReference type="AlphaFoldDB" id="A0A5B8MKN8"/>
<evidence type="ECO:0000313" key="3">
    <source>
        <dbReference type="Proteomes" id="UP000316726"/>
    </source>
</evidence>
<gene>
    <name evidence="2" type="ORF">A3770_04p27830</name>
</gene>
<dbReference type="InterPro" id="IPR036249">
    <property type="entry name" value="Thioredoxin-like_sf"/>
</dbReference>
<sequence length="212" mass="23095">MALHCTALLCIGLDTRQEEGTQRKVARPEHQQGIVLAEGEGQSHGRQKEKEGMVGRGGGVSTAKAGRARTMSKGEYGNRWWRVGGRSHVLTVTRTAGGGDGVPESSRAARYTLVLYGKPECQSCDDMKRKVSALIDRAKFVPGPLSEATLVERDINDDLKWVWKYGGSIPELGCVVDGDEEGEVLLPRVSHRETTDSIGRHLEKVLGNLTSE</sequence>
<dbReference type="InterPro" id="IPR008554">
    <property type="entry name" value="Glutaredoxin-like"/>
</dbReference>
<evidence type="ECO:0000256" key="1">
    <source>
        <dbReference type="SAM" id="MobiDB-lite"/>
    </source>
</evidence>
<evidence type="ECO:0000313" key="2">
    <source>
        <dbReference type="EMBL" id="QDZ20265.1"/>
    </source>
</evidence>
<protein>
    <recommendedName>
        <fullName evidence="4">Glutaredoxin domain-containing protein</fullName>
    </recommendedName>
</protein>
<feature type="region of interest" description="Disordered" evidence="1">
    <location>
        <begin position="39"/>
        <end position="69"/>
    </location>
</feature>
<organism evidence="2 3">
    <name type="scientific">Chloropicon primus</name>
    <dbReference type="NCBI Taxonomy" id="1764295"/>
    <lineage>
        <taxon>Eukaryota</taxon>
        <taxon>Viridiplantae</taxon>
        <taxon>Chlorophyta</taxon>
        <taxon>Chloropicophyceae</taxon>
        <taxon>Chloropicales</taxon>
        <taxon>Chloropicaceae</taxon>
        <taxon>Chloropicon</taxon>
    </lineage>
</organism>
<dbReference type="Gene3D" id="3.40.30.10">
    <property type="entry name" value="Glutaredoxin"/>
    <property type="match status" value="1"/>
</dbReference>